<dbReference type="EMBL" id="NPDT01000008">
    <property type="protein sequence ID" value="PJZ64694.1"/>
    <property type="molecule type" value="Genomic_DNA"/>
</dbReference>
<keyword evidence="1" id="KW-0732">Signal</keyword>
<gene>
    <name evidence="2" type="ORF">CH371_16340</name>
</gene>
<comment type="caution">
    <text evidence="2">The sequence shown here is derived from an EMBL/GenBank/DDBJ whole genome shotgun (WGS) entry which is preliminary data.</text>
</comment>
<dbReference type="AlphaFoldDB" id="A0A2M9Z8G3"/>
<evidence type="ECO:0008006" key="4">
    <source>
        <dbReference type="Google" id="ProtNLM"/>
    </source>
</evidence>
<dbReference type="Proteomes" id="UP000231912">
    <property type="component" value="Unassembled WGS sequence"/>
</dbReference>
<feature type="signal peptide" evidence="1">
    <location>
        <begin position="1"/>
        <end position="26"/>
    </location>
</feature>
<feature type="chain" id="PRO_5014728558" description="Lipoprotein" evidence="1">
    <location>
        <begin position="27"/>
        <end position="102"/>
    </location>
</feature>
<organism evidence="2 3">
    <name type="scientific">Leptospira wolffii</name>
    <dbReference type="NCBI Taxonomy" id="409998"/>
    <lineage>
        <taxon>Bacteria</taxon>
        <taxon>Pseudomonadati</taxon>
        <taxon>Spirochaetota</taxon>
        <taxon>Spirochaetia</taxon>
        <taxon>Leptospirales</taxon>
        <taxon>Leptospiraceae</taxon>
        <taxon>Leptospira</taxon>
    </lineage>
</organism>
<proteinExistence type="predicted"/>
<accession>A0A2M9Z8G3</accession>
<evidence type="ECO:0000313" key="3">
    <source>
        <dbReference type="Proteomes" id="UP000231912"/>
    </source>
</evidence>
<sequence>MTTIRKRFFFSFLTFLLLGFSSCASFENFEQANYPQNCNYVQSYNCGSVNSSHTYYRSYPSNSWYRNTSGNYYRPASNTRHNPFYVPSGRFHNVGRPSKWRL</sequence>
<reference evidence="2 3" key="1">
    <citation type="submission" date="2017-07" db="EMBL/GenBank/DDBJ databases">
        <title>Leptospira spp. isolated from tropical soils.</title>
        <authorList>
            <person name="Thibeaux R."/>
            <person name="Iraola G."/>
            <person name="Ferres I."/>
            <person name="Bierque E."/>
            <person name="Girault D."/>
            <person name="Soupe-Gilbert M.-E."/>
            <person name="Picardeau M."/>
            <person name="Goarant C."/>
        </authorList>
    </citation>
    <scope>NUCLEOTIDE SEQUENCE [LARGE SCALE GENOMIC DNA]</scope>
    <source>
        <strain evidence="2 3">FH2-C-A2</strain>
    </source>
</reference>
<evidence type="ECO:0000313" key="2">
    <source>
        <dbReference type="EMBL" id="PJZ64694.1"/>
    </source>
</evidence>
<name>A0A2M9Z8G3_9LEPT</name>
<evidence type="ECO:0000256" key="1">
    <source>
        <dbReference type="SAM" id="SignalP"/>
    </source>
</evidence>
<protein>
    <recommendedName>
        <fullName evidence="4">Lipoprotein</fullName>
    </recommendedName>
</protein>
<dbReference type="PROSITE" id="PS51257">
    <property type="entry name" value="PROKAR_LIPOPROTEIN"/>
    <property type="match status" value="1"/>
</dbReference>